<sequence>MVPMRLVNQREKGFGGGQGRGGRLKLVRREVELVEVYGGNLGVFATGNAGEGTWILWSSII</sequence>
<accession>A0A5N6QEX3</accession>
<dbReference type="AlphaFoldDB" id="A0A5N6QEX3"/>
<dbReference type="EMBL" id="CM017321">
    <property type="protein sequence ID" value="KAE7997858.1"/>
    <property type="molecule type" value="Genomic_DNA"/>
</dbReference>
<evidence type="ECO:0000313" key="2">
    <source>
        <dbReference type="EMBL" id="KAE7997858.1"/>
    </source>
</evidence>
<name>A0A5N6QEX3_9ROSI</name>
<proteinExistence type="predicted"/>
<protein>
    <submittedName>
        <fullName evidence="2">Uncharacterized protein</fullName>
    </submittedName>
</protein>
<feature type="region of interest" description="Disordered" evidence="1">
    <location>
        <begin position="1"/>
        <end position="21"/>
    </location>
</feature>
<organism evidence="2 3">
    <name type="scientific">Carpinus fangiana</name>
    <dbReference type="NCBI Taxonomy" id="176857"/>
    <lineage>
        <taxon>Eukaryota</taxon>
        <taxon>Viridiplantae</taxon>
        <taxon>Streptophyta</taxon>
        <taxon>Embryophyta</taxon>
        <taxon>Tracheophyta</taxon>
        <taxon>Spermatophyta</taxon>
        <taxon>Magnoliopsida</taxon>
        <taxon>eudicotyledons</taxon>
        <taxon>Gunneridae</taxon>
        <taxon>Pentapetalae</taxon>
        <taxon>rosids</taxon>
        <taxon>fabids</taxon>
        <taxon>Fagales</taxon>
        <taxon>Betulaceae</taxon>
        <taxon>Carpinus</taxon>
    </lineage>
</organism>
<reference evidence="2 3" key="1">
    <citation type="submission" date="2019-06" db="EMBL/GenBank/DDBJ databases">
        <title>A chromosomal-level reference genome of Carpinus fangiana (Coryloideae, Betulaceae).</title>
        <authorList>
            <person name="Yang X."/>
            <person name="Wang Z."/>
            <person name="Zhang L."/>
            <person name="Hao G."/>
            <person name="Liu J."/>
            <person name="Yang Y."/>
        </authorList>
    </citation>
    <scope>NUCLEOTIDE SEQUENCE [LARGE SCALE GENOMIC DNA]</scope>
    <source>
        <strain evidence="2">Cfa_2016G</strain>
        <tissue evidence="2">Leaf</tissue>
    </source>
</reference>
<evidence type="ECO:0000313" key="3">
    <source>
        <dbReference type="Proteomes" id="UP000327013"/>
    </source>
</evidence>
<gene>
    <name evidence="2" type="ORF">FH972_002457</name>
</gene>
<evidence type="ECO:0000256" key="1">
    <source>
        <dbReference type="SAM" id="MobiDB-lite"/>
    </source>
</evidence>
<keyword evidence="3" id="KW-1185">Reference proteome</keyword>
<dbReference type="Proteomes" id="UP000327013">
    <property type="component" value="Chromosome 1"/>
</dbReference>